<dbReference type="PANTHER" id="PTHR47938:SF11">
    <property type="entry name" value="PENTACOTRIPEPTIDE-REPEAT REGION OF PRORP DOMAIN-CONTAINING PROTEIN"/>
    <property type="match status" value="1"/>
</dbReference>
<dbReference type="InterPro" id="IPR011990">
    <property type="entry name" value="TPR-like_helical_dom_sf"/>
</dbReference>
<dbReference type="Proteomes" id="UP001396334">
    <property type="component" value="Unassembled WGS sequence"/>
</dbReference>
<dbReference type="Gene3D" id="1.25.40.10">
    <property type="entry name" value="Tetratricopeptide repeat domain"/>
    <property type="match status" value="4"/>
</dbReference>
<keyword evidence="5" id="KW-1185">Reference proteome</keyword>
<dbReference type="PROSITE" id="PS51375">
    <property type="entry name" value="PPR"/>
    <property type="match status" value="6"/>
</dbReference>
<dbReference type="NCBIfam" id="TIGR00756">
    <property type="entry name" value="PPR"/>
    <property type="match status" value="3"/>
</dbReference>
<name>A0ABR2SUM8_9ROSI</name>
<proteinExistence type="inferred from homology"/>
<comment type="similarity">
    <text evidence="1">Belongs to the PPR family. P subfamily.</text>
</comment>
<reference evidence="4 5" key="1">
    <citation type="journal article" date="2024" name="G3 (Bethesda)">
        <title>Genome assembly of Hibiscus sabdariffa L. provides insights into metabolisms of medicinal natural products.</title>
        <authorList>
            <person name="Kim T."/>
        </authorList>
    </citation>
    <scope>NUCLEOTIDE SEQUENCE [LARGE SCALE GENOMIC DNA]</scope>
    <source>
        <strain evidence="4">TK-2024</strain>
        <tissue evidence="4">Old leaves</tissue>
    </source>
</reference>
<dbReference type="InterPro" id="IPR002885">
    <property type="entry name" value="PPR_rpt"/>
</dbReference>
<feature type="repeat" description="PPR" evidence="3">
    <location>
        <begin position="425"/>
        <end position="459"/>
    </location>
</feature>
<evidence type="ECO:0000256" key="2">
    <source>
        <dbReference type="ARBA" id="ARBA00022737"/>
    </source>
</evidence>
<accession>A0ABR2SUM8</accession>
<keyword evidence="2" id="KW-0677">Repeat</keyword>
<evidence type="ECO:0000313" key="4">
    <source>
        <dbReference type="EMBL" id="KAK9028669.1"/>
    </source>
</evidence>
<feature type="repeat" description="PPR" evidence="3">
    <location>
        <begin position="149"/>
        <end position="183"/>
    </location>
</feature>
<evidence type="ECO:0008006" key="6">
    <source>
        <dbReference type="Google" id="ProtNLM"/>
    </source>
</evidence>
<feature type="repeat" description="PPR" evidence="3">
    <location>
        <begin position="248"/>
        <end position="282"/>
    </location>
</feature>
<evidence type="ECO:0000256" key="1">
    <source>
        <dbReference type="ARBA" id="ARBA00007626"/>
    </source>
</evidence>
<feature type="repeat" description="PPR" evidence="3">
    <location>
        <begin position="529"/>
        <end position="563"/>
    </location>
</feature>
<protein>
    <recommendedName>
        <fullName evidence="6">Pentatricopeptide repeat-containing protein</fullName>
    </recommendedName>
</protein>
<dbReference type="Pfam" id="PF13041">
    <property type="entry name" value="PPR_2"/>
    <property type="match status" value="2"/>
</dbReference>
<sequence>MNFRCYSPRFCKPFSCLTPTPNPSSNNWRTQIKQHLLVSQVSSILLQRHNWAPLLQTLNLSSTLTPALFLQILRKTQHHPQISLSFFHWVKTHLGFQPDLNSHCHIIRISLGSDSSSSLDPILDSLIHSHPAPVVADSMIQACKGKNFDSTALSWLIKCYSKKGLLLEGLHLFRKTTSNGFTPPISAYNELLDALQRGNEMKLAWCFLGAMIRGADPDSFSWSLVAHILCKSGKIEKVVRLIDNGIYNSEIYHLLVDFYSKIGDFEAAFHRLNEMEDRKLDASFCTYSSLLDGACKYDNRDVIERIMRMMIGKQLLPRRLVSGNDSIIQKLCGLERTHAAEMMFNKACGNNIRLQDDTYGALLRGMSQVGRIDEAINMYRMMLKRGIKIKESWYGAFLNILCKEDGSDDGYGLLVNIMKQGHNPCPSQLSKYVTSLCRRNNWSKAEQLLDLMLEKGLLPDSVPCCLLMEYYCFNREMDKVVALHDKMEKVKGSLDVASYNMILQGLWRERKAEEAIRVFDYMIGLNSVDSASFTIMICELCRFKELRKAMKIHDQMMEMRLKPDKPTYKRLISGFK</sequence>
<feature type="repeat" description="PPR" evidence="3">
    <location>
        <begin position="355"/>
        <end position="389"/>
    </location>
</feature>
<dbReference type="EMBL" id="JBBPBN010000011">
    <property type="protein sequence ID" value="KAK9028669.1"/>
    <property type="molecule type" value="Genomic_DNA"/>
</dbReference>
<gene>
    <name evidence="4" type="ORF">V6N11_025819</name>
</gene>
<feature type="repeat" description="PPR" evidence="3">
    <location>
        <begin position="495"/>
        <end position="525"/>
    </location>
</feature>
<dbReference type="PANTHER" id="PTHR47938">
    <property type="entry name" value="RESPIRATORY COMPLEX I CHAPERONE (CIA84), PUTATIVE (AFU_ORTHOLOGUE AFUA_2G06020)-RELATED"/>
    <property type="match status" value="1"/>
</dbReference>
<dbReference type="Pfam" id="PF01535">
    <property type="entry name" value="PPR"/>
    <property type="match status" value="5"/>
</dbReference>
<evidence type="ECO:0000313" key="5">
    <source>
        <dbReference type="Proteomes" id="UP001396334"/>
    </source>
</evidence>
<evidence type="ECO:0000256" key="3">
    <source>
        <dbReference type="PROSITE-ProRule" id="PRU00708"/>
    </source>
</evidence>
<comment type="caution">
    <text evidence="4">The sequence shown here is derived from an EMBL/GenBank/DDBJ whole genome shotgun (WGS) entry which is preliminary data.</text>
</comment>
<organism evidence="4 5">
    <name type="scientific">Hibiscus sabdariffa</name>
    <name type="common">roselle</name>
    <dbReference type="NCBI Taxonomy" id="183260"/>
    <lineage>
        <taxon>Eukaryota</taxon>
        <taxon>Viridiplantae</taxon>
        <taxon>Streptophyta</taxon>
        <taxon>Embryophyta</taxon>
        <taxon>Tracheophyta</taxon>
        <taxon>Spermatophyta</taxon>
        <taxon>Magnoliopsida</taxon>
        <taxon>eudicotyledons</taxon>
        <taxon>Gunneridae</taxon>
        <taxon>Pentapetalae</taxon>
        <taxon>rosids</taxon>
        <taxon>malvids</taxon>
        <taxon>Malvales</taxon>
        <taxon>Malvaceae</taxon>
        <taxon>Malvoideae</taxon>
        <taxon>Hibiscus</taxon>
    </lineage>
</organism>